<dbReference type="STRING" id="1073328.SAMN05216294_0708"/>
<evidence type="ECO:0000313" key="2">
    <source>
        <dbReference type="EMBL" id="SDW55243.1"/>
    </source>
</evidence>
<name>A0A1H2UGF2_9FLAO</name>
<feature type="transmembrane region" description="Helical" evidence="1">
    <location>
        <begin position="188"/>
        <end position="209"/>
    </location>
</feature>
<organism evidence="2 3">
    <name type="scientific">Flagellimonas zhangzhouensis</name>
    <dbReference type="NCBI Taxonomy" id="1073328"/>
    <lineage>
        <taxon>Bacteria</taxon>
        <taxon>Pseudomonadati</taxon>
        <taxon>Bacteroidota</taxon>
        <taxon>Flavobacteriia</taxon>
        <taxon>Flavobacteriales</taxon>
        <taxon>Flavobacteriaceae</taxon>
        <taxon>Flagellimonas</taxon>
    </lineage>
</organism>
<dbReference type="Proteomes" id="UP000199592">
    <property type="component" value="Unassembled WGS sequence"/>
</dbReference>
<gene>
    <name evidence="2" type="ORF">SAMN04487892_1585</name>
</gene>
<protein>
    <submittedName>
        <fullName evidence="2">HupE / UreJ protein</fullName>
    </submittedName>
</protein>
<reference evidence="3" key="1">
    <citation type="submission" date="2016-10" db="EMBL/GenBank/DDBJ databases">
        <authorList>
            <person name="Varghese N."/>
            <person name="Submissions S."/>
        </authorList>
    </citation>
    <scope>NUCLEOTIDE SEQUENCE [LARGE SCALE GENOMIC DNA]</scope>
    <source>
        <strain evidence="3">DSM 25030</strain>
    </source>
</reference>
<accession>A0A1H2UGF2</accession>
<evidence type="ECO:0000313" key="3">
    <source>
        <dbReference type="Proteomes" id="UP000199592"/>
    </source>
</evidence>
<evidence type="ECO:0000256" key="1">
    <source>
        <dbReference type="SAM" id="Phobius"/>
    </source>
</evidence>
<dbReference type="InterPro" id="IPR032809">
    <property type="entry name" value="Put_HupE_UreJ"/>
</dbReference>
<dbReference type="Pfam" id="PF13795">
    <property type="entry name" value="HupE_UreJ_2"/>
    <property type="match status" value="1"/>
</dbReference>
<keyword evidence="1" id="KW-0812">Transmembrane</keyword>
<proteinExistence type="predicted"/>
<feature type="transmembrane region" description="Helical" evidence="1">
    <location>
        <begin position="154"/>
        <end position="179"/>
    </location>
</feature>
<keyword evidence="3" id="KW-1185">Reference proteome</keyword>
<keyword evidence="1" id="KW-1133">Transmembrane helix</keyword>
<feature type="transmembrane region" description="Helical" evidence="1">
    <location>
        <begin position="91"/>
        <end position="109"/>
    </location>
</feature>
<feature type="transmembrane region" description="Helical" evidence="1">
    <location>
        <begin position="60"/>
        <end position="79"/>
    </location>
</feature>
<feature type="transmembrane region" description="Helical" evidence="1">
    <location>
        <begin position="35"/>
        <end position="53"/>
    </location>
</feature>
<dbReference type="AlphaFoldDB" id="A0A1H2UGF2"/>
<sequence length="211" mass="23675">MFSLEQGLMAIFENKSSMQEFWFYIKLGLDHVLDFGAYDHILFLSALAVPFTFKQWKRVLLLATIFTVAHCTSLAFSVYEVATVDVGLIEFLIPVTILLTALFNFAYVYKETLDVGLILHVLATAFFGLIHGFGFSNYFKMLMAEEEDKITPLLGFATGIELSQVTIILMVLTIAFLVLDLLKVKKKIFIAVASILIIAITIPLLIATFPM</sequence>
<feature type="transmembrane region" description="Helical" evidence="1">
    <location>
        <begin position="116"/>
        <end position="134"/>
    </location>
</feature>
<keyword evidence="1" id="KW-0472">Membrane</keyword>
<dbReference type="EMBL" id="FNMY01000002">
    <property type="protein sequence ID" value="SDW55243.1"/>
    <property type="molecule type" value="Genomic_DNA"/>
</dbReference>